<dbReference type="InterPro" id="IPR011251">
    <property type="entry name" value="Luciferase-like_dom"/>
</dbReference>
<evidence type="ECO:0000259" key="5">
    <source>
        <dbReference type="Pfam" id="PF00296"/>
    </source>
</evidence>
<protein>
    <recommendedName>
        <fullName evidence="5">Luciferase-like domain-containing protein</fullName>
    </recommendedName>
</protein>
<evidence type="ECO:0000256" key="4">
    <source>
        <dbReference type="ARBA" id="ARBA00023033"/>
    </source>
</evidence>
<evidence type="ECO:0000256" key="3">
    <source>
        <dbReference type="ARBA" id="ARBA00023002"/>
    </source>
</evidence>
<dbReference type="SUPFAM" id="SSF51679">
    <property type="entry name" value="Bacterial luciferase-like"/>
    <property type="match status" value="1"/>
</dbReference>
<evidence type="ECO:0000256" key="1">
    <source>
        <dbReference type="ARBA" id="ARBA00022630"/>
    </source>
</evidence>
<dbReference type="InterPro" id="IPR036661">
    <property type="entry name" value="Luciferase-like_sf"/>
</dbReference>
<proteinExistence type="predicted"/>
<name>A0A381YVC9_9ZZZZ</name>
<reference evidence="6" key="1">
    <citation type="submission" date="2018-05" db="EMBL/GenBank/DDBJ databases">
        <authorList>
            <person name="Lanie J.A."/>
            <person name="Ng W.-L."/>
            <person name="Kazmierczak K.M."/>
            <person name="Andrzejewski T.M."/>
            <person name="Davidsen T.M."/>
            <person name="Wayne K.J."/>
            <person name="Tettelin H."/>
            <person name="Glass J.I."/>
            <person name="Rusch D."/>
            <person name="Podicherti R."/>
            <person name="Tsui H.-C.T."/>
            <person name="Winkler M.E."/>
        </authorList>
    </citation>
    <scope>NUCLEOTIDE SEQUENCE</scope>
</reference>
<dbReference type="Pfam" id="PF00296">
    <property type="entry name" value="Bac_luciferase"/>
    <property type="match status" value="1"/>
</dbReference>
<evidence type="ECO:0000313" key="6">
    <source>
        <dbReference type="EMBL" id="SVA80910.1"/>
    </source>
</evidence>
<feature type="non-terminal residue" evidence="6">
    <location>
        <position position="1"/>
    </location>
</feature>
<dbReference type="GO" id="GO:0046306">
    <property type="term" value="P:alkanesulfonate catabolic process"/>
    <property type="evidence" value="ECO:0007669"/>
    <property type="project" value="TreeGrafter"/>
</dbReference>
<dbReference type="GO" id="GO:0008726">
    <property type="term" value="F:alkanesulfonate monooxygenase activity"/>
    <property type="evidence" value="ECO:0007669"/>
    <property type="project" value="TreeGrafter"/>
</dbReference>
<dbReference type="AlphaFoldDB" id="A0A381YVC9"/>
<dbReference type="PANTHER" id="PTHR42847:SF4">
    <property type="entry name" value="ALKANESULFONATE MONOOXYGENASE-RELATED"/>
    <property type="match status" value="1"/>
</dbReference>
<keyword evidence="4" id="KW-0503">Monooxygenase</keyword>
<evidence type="ECO:0000256" key="2">
    <source>
        <dbReference type="ARBA" id="ARBA00022643"/>
    </source>
</evidence>
<accession>A0A381YVC9</accession>
<dbReference type="NCBIfam" id="TIGR03619">
    <property type="entry name" value="F420_Rv2161c"/>
    <property type="match status" value="1"/>
</dbReference>
<keyword evidence="3" id="KW-0560">Oxidoreductase</keyword>
<gene>
    <name evidence="6" type="ORF">METZ01_LOCUS133764</name>
</gene>
<keyword evidence="2" id="KW-0288">FMN</keyword>
<organism evidence="6">
    <name type="scientific">marine metagenome</name>
    <dbReference type="NCBI Taxonomy" id="408172"/>
    <lineage>
        <taxon>unclassified sequences</taxon>
        <taxon>metagenomes</taxon>
        <taxon>ecological metagenomes</taxon>
    </lineage>
</organism>
<keyword evidence="1" id="KW-0285">Flavoprotein</keyword>
<dbReference type="Gene3D" id="3.20.20.30">
    <property type="entry name" value="Luciferase-like domain"/>
    <property type="match status" value="1"/>
</dbReference>
<dbReference type="PANTHER" id="PTHR42847">
    <property type="entry name" value="ALKANESULFONATE MONOOXYGENASE"/>
    <property type="match status" value="1"/>
</dbReference>
<dbReference type="InterPro" id="IPR050172">
    <property type="entry name" value="SsuD_RutA_monooxygenase"/>
</dbReference>
<feature type="domain" description="Luciferase-like" evidence="5">
    <location>
        <begin position="2"/>
        <end position="202"/>
    </location>
</feature>
<sequence length="260" mass="28782">LGFDHILAFDHVVGANAASRPGWSGAYRHTDSFYEPLVLFGHIAGMTQKIELATGIIILPQRQTTLVAKQAATVDLLSGGRLRLGIGIGWNPVEYEALGEDFSNRGRRSEEQIELLKALWSKDLLTYEGRYHKITDAGLNPLPPGKSIPVWFGGTSDPVLRRVAQIGDGWMPVGRPDDSRKEMIEKLTGYLEKANRSITDIGIESWITLNGLSDSDVEEEIAGWKRLGATHLSVNTMNSGMKFPDDHIRAIEKFLRMAKS</sequence>
<dbReference type="EMBL" id="UINC01019145">
    <property type="protein sequence ID" value="SVA80910.1"/>
    <property type="molecule type" value="Genomic_DNA"/>
</dbReference>
<dbReference type="InterPro" id="IPR019921">
    <property type="entry name" value="Lucif-like_OxRdtase_Rv2161c"/>
</dbReference>